<gene>
    <name evidence="7" type="ORF">B0H63DRAFT_141549</name>
</gene>
<reference evidence="7" key="1">
    <citation type="journal article" date="2023" name="Mol. Phylogenet. Evol.">
        <title>Genome-scale phylogeny and comparative genomics of the fungal order Sordariales.</title>
        <authorList>
            <person name="Hensen N."/>
            <person name="Bonometti L."/>
            <person name="Westerberg I."/>
            <person name="Brannstrom I.O."/>
            <person name="Guillou S."/>
            <person name="Cros-Aarteil S."/>
            <person name="Calhoun S."/>
            <person name="Haridas S."/>
            <person name="Kuo A."/>
            <person name="Mondo S."/>
            <person name="Pangilinan J."/>
            <person name="Riley R."/>
            <person name="LaButti K."/>
            <person name="Andreopoulos B."/>
            <person name="Lipzen A."/>
            <person name="Chen C."/>
            <person name="Yan M."/>
            <person name="Daum C."/>
            <person name="Ng V."/>
            <person name="Clum A."/>
            <person name="Steindorff A."/>
            <person name="Ohm R.A."/>
            <person name="Martin F."/>
            <person name="Silar P."/>
            <person name="Natvig D.O."/>
            <person name="Lalanne C."/>
            <person name="Gautier V."/>
            <person name="Ament-Velasquez S.L."/>
            <person name="Kruys A."/>
            <person name="Hutchinson M.I."/>
            <person name="Powell A.J."/>
            <person name="Barry K."/>
            <person name="Miller A.N."/>
            <person name="Grigoriev I.V."/>
            <person name="Debuchy R."/>
            <person name="Gladieux P."/>
            <person name="Hiltunen Thoren M."/>
            <person name="Johannesson H."/>
        </authorList>
    </citation>
    <scope>NUCLEOTIDE SEQUENCE</scope>
    <source>
        <strain evidence="7">CBS 232.78</strain>
    </source>
</reference>
<dbReference type="Pfam" id="PF00173">
    <property type="entry name" value="Cyt-b5"/>
    <property type="match status" value="1"/>
</dbReference>
<feature type="compositionally biased region" description="Basic residues" evidence="5">
    <location>
        <begin position="21"/>
        <end position="36"/>
    </location>
</feature>
<dbReference type="Proteomes" id="UP001285441">
    <property type="component" value="Unassembled WGS sequence"/>
</dbReference>
<dbReference type="GO" id="GO:0016020">
    <property type="term" value="C:membrane"/>
    <property type="evidence" value="ECO:0007669"/>
    <property type="project" value="TreeGrafter"/>
</dbReference>
<evidence type="ECO:0000256" key="2">
    <source>
        <dbReference type="ARBA" id="ARBA00022723"/>
    </source>
</evidence>
<dbReference type="InterPro" id="IPR036400">
    <property type="entry name" value="Cyt_B5-like_heme/steroid_sf"/>
</dbReference>
<dbReference type="Gene3D" id="3.10.120.10">
    <property type="entry name" value="Cytochrome b5-like heme/steroid binding domain"/>
    <property type="match status" value="1"/>
</dbReference>
<feature type="region of interest" description="Disordered" evidence="5">
    <location>
        <begin position="139"/>
        <end position="173"/>
    </location>
</feature>
<evidence type="ECO:0000256" key="5">
    <source>
        <dbReference type="SAM" id="MobiDB-lite"/>
    </source>
</evidence>
<feature type="compositionally biased region" description="Basic and acidic residues" evidence="5">
    <location>
        <begin position="1462"/>
        <end position="1497"/>
    </location>
</feature>
<dbReference type="PANTHER" id="PTHR19359">
    <property type="entry name" value="CYTOCHROME B5"/>
    <property type="match status" value="1"/>
</dbReference>
<evidence type="ECO:0000313" key="8">
    <source>
        <dbReference type="Proteomes" id="UP001285441"/>
    </source>
</evidence>
<keyword evidence="1" id="KW-0349">Heme</keyword>
<dbReference type="GO" id="GO:0046872">
    <property type="term" value="F:metal ion binding"/>
    <property type="evidence" value="ECO:0007669"/>
    <property type="project" value="UniProtKB-KW"/>
</dbReference>
<feature type="region of interest" description="Disordered" evidence="5">
    <location>
        <begin position="821"/>
        <end position="977"/>
    </location>
</feature>
<evidence type="ECO:0000256" key="3">
    <source>
        <dbReference type="ARBA" id="ARBA00023004"/>
    </source>
</evidence>
<keyword evidence="8" id="KW-1185">Reference proteome</keyword>
<evidence type="ECO:0000313" key="7">
    <source>
        <dbReference type="EMBL" id="KAK3386855.1"/>
    </source>
</evidence>
<dbReference type="PROSITE" id="PS50255">
    <property type="entry name" value="CYTOCHROME_B5_2"/>
    <property type="match status" value="1"/>
</dbReference>
<protein>
    <recommendedName>
        <fullName evidence="6">Cytochrome b5 heme-binding domain-containing protein</fullName>
    </recommendedName>
</protein>
<feature type="region of interest" description="Disordered" evidence="5">
    <location>
        <begin position="1421"/>
        <end position="1503"/>
    </location>
</feature>
<comment type="caution">
    <text evidence="7">The sequence shown here is derived from an EMBL/GenBank/DDBJ whole genome shotgun (WGS) entry which is preliminary data.</text>
</comment>
<reference evidence="7" key="2">
    <citation type="submission" date="2023-06" db="EMBL/GenBank/DDBJ databases">
        <authorList>
            <consortium name="Lawrence Berkeley National Laboratory"/>
            <person name="Haridas S."/>
            <person name="Hensen N."/>
            <person name="Bonometti L."/>
            <person name="Westerberg I."/>
            <person name="Brannstrom I.O."/>
            <person name="Guillou S."/>
            <person name="Cros-Aarteil S."/>
            <person name="Calhoun S."/>
            <person name="Kuo A."/>
            <person name="Mondo S."/>
            <person name="Pangilinan J."/>
            <person name="Riley R."/>
            <person name="LaButti K."/>
            <person name="Andreopoulos B."/>
            <person name="Lipzen A."/>
            <person name="Chen C."/>
            <person name="Yanf M."/>
            <person name="Daum C."/>
            <person name="Ng V."/>
            <person name="Clum A."/>
            <person name="Steindorff A."/>
            <person name="Ohm R."/>
            <person name="Martin F."/>
            <person name="Silar P."/>
            <person name="Natvig D."/>
            <person name="Lalanne C."/>
            <person name="Gautier V."/>
            <person name="Ament-velasquez S.L."/>
            <person name="Kruys A."/>
            <person name="Hutchinson M.I."/>
            <person name="Powell A.J."/>
            <person name="Barry K."/>
            <person name="Miller A.N."/>
            <person name="Grigoriev I.V."/>
            <person name="Debuchy R."/>
            <person name="Gladieux P."/>
            <person name="Thoren M.H."/>
            <person name="Johannesson H."/>
        </authorList>
    </citation>
    <scope>NUCLEOTIDE SEQUENCE</scope>
    <source>
        <strain evidence="7">CBS 232.78</strain>
    </source>
</reference>
<dbReference type="SMART" id="SM01117">
    <property type="entry name" value="Cyt-b5"/>
    <property type="match status" value="2"/>
</dbReference>
<accession>A0AAE0NSJ8</accession>
<evidence type="ECO:0000256" key="1">
    <source>
        <dbReference type="ARBA" id="ARBA00022617"/>
    </source>
</evidence>
<keyword evidence="3" id="KW-0408">Iron</keyword>
<feature type="compositionally biased region" description="Basic residues" evidence="5">
    <location>
        <begin position="963"/>
        <end position="977"/>
    </location>
</feature>
<feature type="region of interest" description="Disordered" evidence="5">
    <location>
        <begin position="688"/>
        <end position="717"/>
    </location>
</feature>
<sequence>MPPRKRPRNDREDAEPEGSARKKQKSQKKKTARKASQRSGSPWRDKYGQLASYLAAEGHSGFGPILPRCRRPFGIRLNLPALQKRKHYEIPSNRTLDWLFSSELAQIQENRGLSSYYLGCMSLFLPGEKLDPAFLDITSSLGEPPRSPPRSIPQRRSTRTRTATPQIFNPKGPGGLTGGVSVTDLTNAERQLLVEVKEREWHPIFHKKRWYDWRLPIDEARPRSLWSVDNRQLWKELQVVIEMANNFLEVTMRQEWLSAFLFGDTYEVDDEIYATRSEAYQNEENPINQRPRFFRNQADDVNRQRVWDTLERYAYSIVWTFVDYEHENWHYAGSPTDHYGLTEMQEAEEEVDVKDKDGNTIKQRYFASIKLNITMFESLLRQPQSVEDIAERYLCRMQIAYTIVHELMHAISVTRYIMGEQLYFVEPMYDGGESSGVELAAELGFSWEKNLFGQAPRLFPQHISFSGCLNTGMPWPGWLLEEQTTYYVGRDNWLRNANRNWFTSVVPTAWSSELSTANYWATCYSKYGQRALRMPERIMTPQNSFYDAVLNVVITRTNLANFLRRDEAVIDNDWPDLILESIARNFDRRKAIAERLRPWAEAERKKWSTSPYSKIFLRGRLEMVVEAIRNGAEGEGDEAYKSMLAYCNNFADLESRRPGHEGSIMRRIEATWTAIVYLLAVARRFEKEDRTSEPPVDDSRPKSIPHPVGPSKEAKKNNTPWIWPTECAIGPPQGVKILATPNVLSGQQYNWKAVSTKVARLTLLDHANKMIKKAQSDNDKKPSKTSPLIKALIAQHKSLKEQVEKGADEATEFLTWTFALPEYDPTETDSMNTEDLLTPSPQPGEPQESPLLSPGQPSKRSARRPQTEEQLESSDRESDYGGGGPDSDDSDDNDGEPGGSGRKATPRKRTDQTEGSQAATGKTPRAVEEEEGTEEPAGKRSKVLNVGGSEAPGQVNIPTPAAGRKKPATKPRPPTGRKLRAIAKPTIVGAPSADNWWTIGEVGNHRAEMRDLWVLVNDESGTGFDIYAIDGTLVNMRLAYLENTRYGYVAEDENIIQAIHGTEEELEWFGEQEMYRGKLILPKTYTEVAEMDGQDGRPWWVNIEGDIFDFTTLSDAEWQTFQGHLEPTTGGWCWNPKNLPDRDFLVSLAGYRCATVQQIHPQKRKEGPRDDMDRYVFTLEDVYWMKNPQDGMWFVVDDDVYDLSSYCDEHPGGTNILKEWAGRDASVPFREYHQNWEEYLEFLHRFKMGRIVPARRADLPLSDGEILHHYQIYSFTSLQEEDPSLYEALLAHERQDITNLRNRPWELRSLIRDYPELVIAHVQRPRQLKEITLAELAQKNQLIPGPVPEKMIRPIVYSAPIAWISIDDVVYDVSDLMEYGDPTTRTTLLPYVGRVCPPVINQRNFGSKIAHECRAVGRLVVSKQSRPVPPPRQQQQQQPKRPGVKPTPPRHWGITCGTPWTRHKEIERPPPRRARIDSDGGMEDVKVEEPPQDRGDEPMMGGEAGQAAEMERLLRTFRGLGPNRPK</sequence>
<feature type="region of interest" description="Disordered" evidence="5">
    <location>
        <begin position="1"/>
        <end position="44"/>
    </location>
</feature>
<dbReference type="GO" id="GO:0020037">
    <property type="term" value="F:heme binding"/>
    <property type="evidence" value="ECO:0007669"/>
    <property type="project" value="TreeGrafter"/>
</dbReference>
<organism evidence="7 8">
    <name type="scientific">Podospora didyma</name>
    <dbReference type="NCBI Taxonomy" id="330526"/>
    <lineage>
        <taxon>Eukaryota</taxon>
        <taxon>Fungi</taxon>
        <taxon>Dikarya</taxon>
        <taxon>Ascomycota</taxon>
        <taxon>Pezizomycotina</taxon>
        <taxon>Sordariomycetes</taxon>
        <taxon>Sordariomycetidae</taxon>
        <taxon>Sordariales</taxon>
        <taxon>Podosporaceae</taxon>
        <taxon>Podospora</taxon>
    </lineage>
</organism>
<name>A0AAE0NSJ8_9PEZI</name>
<comment type="similarity">
    <text evidence="4">Belongs to the cytochrome b5 family.</text>
</comment>
<feature type="compositionally biased region" description="Basic and acidic residues" evidence="5">
    <location>
        <begin position="688"/>
        <end position="701"/>
    </location>
</feature>
<dbReference type="EMBL" id="JAULSW010000003">
    <property type="protein sequence ID" value="KAK3386855.1"/>
    <property type="molecule type" value="Genomic_DNA"/>
</dbReference>
<feature type="domain" description="Cytochrome b5 heme-binding" evidence="6">
    <location>
        <begin position="1174"/>
        <end position="1252"/>
    </location>
</feature>
<dbReference type="InterPro" id="IPR001199">
    <property type="entry name" value="Cyt_B5-like_heme/steroid-bd"/>
</dbReference>
<evidence type="ECO:0000256" key="4">
    <source>
        <dbReference type="ARBA" id="ARBA00038168"/>
    </source>
</evidence>
<dbReference type="InterPro" id="IPR050668">
    <property type="entry name" value="Cytochrome_b5"/>
</dbReference>
<proteinExistence type="inferred from homology"/>
<dbReference type="SUPFAM" id="SSF55856">
    <property type="entry name" value="Cytochrome b5-like heme/steroid binding domain"/>
    <property type="match status" value="1"/>
</dbReference>
<evidence type="ECO:0000259" key="6">
    <source>
        <dbReference type="PROSITE" id="PS50255"/>
    </source>
</evidence>
<keyword evidence="2" id="KW-0479">Metal-binding</keyword>
<feature type="compositionally biased region" description="Acidic residues" evidence="5">
    <location>
        <begin position="886"/>
        <end position="895"/>
    </location>
</feature>